<sequence>MTSPFWGSKVFSASHSNLECFLDRITPTVRAHFLPKSCLRDLNSPWHPVGKNTIEYFTLADLWDQFDEWSAYGLGVPIVLKGGETVVQFYVPYLSGIQIYTSKSFNSLRNPREECEVVEFESDSWSEDSESDKLSRSLSNNSSRTWDAVSEDSNFDQEGSWPMKDRLGSLYFQYFERLPPFLRVPVVYKINELAQNYPGLMTFRSVDLSPASWMAVAWYPIYHIPSGRNVRDLSTCFLTYHTLSSSFQDIASEEAKEKSFCSSEEGDKGEEPEGECSGSISLPPFGLATYKMHGNLWRNPASTDQEKITSLTSAADSWLKQLRLEHHDFTYFTTHS</sequence>
<evidence type="ECO:0000313" key="3">
    <source>
        <dbReference type="RefSeq" id="XP_010274922.1"/>
    </source>
</evidence>
<feature type="region of interest" description="Disordered" evidence="1">
    <location>
        <begin position="258"/>
        <end position="277"/>
    </location>
</feature>
<gene>
    <name evidence="3" type="primary">LOC104610133</name>
</gene>
<dbReference type="InParanoid" id="A0A1U8BE10"/>
<proteinExistence type="predicted"/>
<name>A0A1U8BE10_NELNU</name>
<dbReference type="PANTHER" id="PTHR31343">
    <property type="entry name" value="T15D22.8"/>
    <property type="match status" value="1"/>
</dbReference>
<dbReference type="RefSeq" id="XP_010274922.1">
    <property type="nucleotide sequence ID" value="XM_010276620.2"/>
</dbReference>
<keyword evidence="2" id="KW-1185">Reference proteome</keyword>
<organism evidence="2 3">
    <name type="scientific">Nelumbo nucifera</name>
    <name type="common">Sacred lotus</name>
    <dbReference type="NCBI Taxonomy" id="4432"/>
    <lineage>
        <taxon>Eukaryota</taxon>
        <taxon>Viridiplantae</taxon>
        <taxon>Streptophyta</taxon>
        <taxon>Embryophyta</taxon>
        <taxon>Tracheophyta</taxon>
        <taxon>Spermatophyta</taxon>
        <taxon>Magnoliopsida</taxon>
        <taxon>Proteales</taxon>
        <taxon>Nelumbonaceae</taxon>
        <taxon>Nelumbo</taxon>
    </lineage>
</organism>
<dbReference type="KEGG" id="nnu:104610133"/>
<dbReference type="AlphaFoldDB" id="A0A1U8BE10"/>
<dbReference type="PANTHER" id="PTHR31343:SF29">
    <property type="entry name" value="DUF789 DOMAIN-CONTAINING PROTEIN"/>
    <property type="match status" value="1"/>
</dbReference>
<dbReference type="eggNOG" id="ENOG502QQ4H">
    <property type="taxonomic scope" value="Eukaryota"/>
</dbReference>
<feature type="region of interest" description="Disordered" evidence="1">
    <location>
        <begin position="128"/>
        <end position="157"/>
    </location>
</feature>
<reference evidence="3" key="1">
    <citation type="submission" date="2025-08" db="UniProtKB">
        <authorList>
            <consortium name="RefSeq"/>
        </authorList>
    </citation>
    <scope>IDENTIFICATION</scope>
</reference>
<dbReference type="OrthoDB" id="1896065at2759"/>
<protein>
    <submittedName>
        <fullName evidence="3">Uncharacterized protein LOC104610133</fullName>
    </submittedName>
</protein>
<dbReference type="Pfam" id="PF05623">
    <property type="entry name" value="DUF789"/>
    <property type="match status" value="1"/>
</dbReference>
<dbReference type="InterPro" id="IPR008507">
    <property type="entry name" value="DUF789"/>
</dbReference>
<dbReference type="OMA" id="IPSCKNE"/>
<evidence type="ECO:0000256" key="1">
    <source>
        <dbReference type="SAM" id="MobiDB-lite"/>
    </source>
</evidence>
<evidence type="ECO:0000313" key="2">
    <source>
        <dbReference type="Proteomes" id="UP000189703"/>
    </source>
</evidence>
<dbReference type="GeneID" id="104610133"/>
<dbReference type="Proteomes" id="UP000189703">
    <property type="component" value="Unplaced"/>
</dbReference>
<accession>A0A1U8BE10</accession>
<feature type="compositionally biased region" description="Basic and acidic residues" evidence="1">
    <location>
        <begin position="258"/>
        <end position="271"/>
    </location>
</feature>